<dbReference type="GO" id="GO:0005975">
    <property type="term" value="P:carbohydrate metabolic process"/>
    <property type="evidence" value="ECO:0007669"/>
    <property type="project" value="InterPro"/>
</dbReference>
<reference evidence="4 5" key="1">
    <citation type="submission" date="2016-03" db="EMBL/GenBank/DDBJ databases">
        <title>Complete genome sequence of Pedobacter cryoconitis PAMC 27485.</title>
        <authorList>
            <person name="Lee J."/>
            <person name="Kim O.-S."/>
        </authorList>
    </citation>
    <scope>NUCLEOTIDE SEQUENCE [LARGE SCALE GENOMIC DNA]</scope>
    <source>
        <strain evidence="4 5">PAMC 27485</strain>
    </source>
</reference>
<dbReference type="InterPro" id="IPR014718">
    <property type="entry name" value="GH-type_carb-bd"/>
</dbReference>
<keyword evidence="5" id="KW-1185">Reference proteome</keyword>
<sequence>MMILLENENIKVTISAKGAELQSIKSKKDNLEYLWKGDPAFWGKFSPVLFPIVGALKNNTYCIGDQSYQLPRHGFARDLDFEAQQISEEEALFTLSNTVKTSEVYPFEFKFSLRYRISGPAVSCTYEVNNPGTKDLLFSVGAHPAFAVPLTADTVYEDYYLEFSQDESLNIHQIEDNLIGDQVAILQLSDRKLNLQHELFYNDALVMKDLNSKSIQLKNTKNQHGLNFRFIDFPFFGIWSAKDADFVCLEPWCGIADGIHHNQQLSDKEGIQSLSPGLDWKRSWEIEVF</sequence>
<dbReference type="Proteomes" id="UP000071561">
    <property type="component" value="Chromosome"/>
</dbReference>
<dbReference type="GO" id="GO:0030246">
    <property type="term" value="F:carbohydrate binding"/>
    <property type="evidence" value="ECO:0007669"/>
    <property type="project" value="InterPro"/>
</dbReference>
<dbReference type="SUPFAM" id="SSF74650">
    <property type="entry name" value="Galactose mutarotase-like"/>
    <property type="match status" value="1"/>
</dbReference>
<name>A0A127VD96_9SPHI</name>
<accession>A0A127VD96</accession>
<organism evidence="4 5">
    <name type="scientific">Pedobacter cryoconitis</name>
    <dbReference type="NCBI Taxonomy" id="188932"/>
    <lineage>
        <taxon>Bacteria</taxon>
        <taxon>Pseudomonadati</taxon>
        <taxon>Bacteroidota</taxon>
        <taxon>Sphingobacteriia</taxon>
        <taxon>Sphingobacteriales</taxon>
        <taxon>Sphingobacteriaceae</taxon>
        <taxon>Pedobacter</taxon>
    </lineage>
</organism>
<dbReference type="Gene3D" id="2.70.98.10">
    <property type="match status" value="1"/>
</dbReference>
<dbReference type="InterPro" id="IPR011013">
    <property type="entry name" value="Gal_mutarotase_sf_dom"/>
</dbReference>
<evidence type="ECO:0000256" key="2">
    <source>
        <dbReference type="ARBA" id="ARBA00011245"/>
    </source>
</evidence>
<dbReference type="AlphaFoldDB" id="A0A127VD96"/>
<comment type="subunit">
    <text evidence="2">Monomer.</text>
</comment>
<dbReference type="GO" id="GO:0016853">
    <property type="term" value="F:isomerase activity"/>
    <property type="evidence" value="ECO:0007669"/>
    <property type="project" value="InterPro"/>
</dbReference>
<proteinExistence type="predicted"/>
<keyword evidence="3" id="KW-0106">Calcium</keyword>
<dbReference type="PATRIC" id="fig|188932.3.peg.2401"/>
<comment type="cofactor">
    <cofactor evidence="1">
        <name>Ca(2+)</name>
        <dbReference type="ChEBI" id="CHEBI:29108"/>
    </cofactor>
</comment>
<dbReference type="CDD" id="cd09024">
    <property type="entry name" value="Aldose_epim_lacX"/>
    <property type="match status" value="1"/>
</dbReference>
<evidence type="ECO:0000313" key="5">
    <source>
        <dbReference type="Proteomes" id="UP000071561"/>
    </source>
</evidence>
<protein>
    <submittedName>
        <fullName evidence="4">Aldose epimerase</fullName>
    </submittedName>
</protein>
<evidence type="ECO:0000256" key="1">
    <source>
        <dbReference type="ARBA" id="ARBA00001913"/>
    </source>
</evidence>
<evidence type="ECO:0000313" key="4">
    <source>
        <dbReference type="EMBL" id="AMP99187.1"/>
    </source>
</evidence>
<dbReference type="InterPro" id="IPR037481">
    <property type="entry name" value="LacX"/>
</dbReference>
<dbReference type="KEGG" id="pcm:AY601_2293"/>
<dbReference type="Pfam" id="PF01263">
    <property type="entry name" value="Aldose_epim"/>
    <property type="match status" value="1"/>
</dbReference>
<dbReference type="EMBL" id="CP014504">
    <property type="protein sequence ID" value="AMP99187.1"/>
    <property type="molecule type" value="Genomic_DNA"/>
</dbReference>
<dbReference type="InterPro" id="IPR008183">
    <property type="entry name" value="Aldose_1/G6P_1-epimerase"/>
</dbReference>
<gene>
    <name evidence="4" type="ORF">AY601_2293</name>
</gene>
<evidence type="ECO:0000256" key="3">
    <source>
        <dbReference type="ARBA" id="ARBA00022837"/>
    </source>
</evidence>
<dbReference type="RefSeq" id="WP_232324738.1">
    <property type="nucleotide sequence ID" value="NZ_CP014504.1"/>
</dbReference>